<dbReference type="CDD" id="cd00187">
    <property type="entry name" value="TOP4c"/>
    <property type="match status" value="1"/>
</dbReference>
<evidence type="ECO:0000256" key="5">
    <source>
        <dbReference type="ARBA" id="ARBA00023125"/>
    </source>
</evidence>
<feature type="domain" description="Topo IIA-type catalytic" evidence="10">
    <location>
        <begin position="35"/>
        <end position="497"/>
    </location>
</feature>
<dbReference type="InterPro" id="IPR013760">
    <property type="entry name" value="Topo_IIA-like_dom_sf"/>
</dbReference>
<feature type="active site" description="O-(5'-phospho-DNA)-tyrosine intermediate" evidence="8">
    <location>
        <position position="124"/>
    </location>
</feature>
<evidence type="ECO:0000256" key="7">
    <source>
        <dbReference type="ARBA" id="ARBA00023235"/>
    </source>
</evidence>
<keyword evidence="4 8" id="KW-0799">Topoisomerase</keyword>
<keyword evidence="9" id="KW-0175">Coiled coil</keyword>
<dbReference type="Pfam" id="PF03989">
    <property type="entry name" value="DNA_gyraseA_C"/>
    <property type="match status" value="3"/>
</dbReference>
<dbReference type="PROSITE" id="PS52040">
    <property type="entry name" value="TOPO_IIA"/>
    <property type="match status" value="1"/>
</dbReference>
<evidence type="ECO:0000256" key="2">
    <source>
        <dbReference type="ARBA" id="ARBA00012895"/>
    </source>
</evidence>
<dbReference type="SMART" id="SM00434">
    <property type="entry name" value="TOP4c"/>
    <property type="match status" value="1"/>
</dbReference>
<dbReference type="InterPro" id="IPR013757">
    <property type="entry name" value="Topo_IIA_A_a_sf"/>
</dbReference>
<dbReference type="Pfam" id="PF00521">
    <property type="entry name" value="DNA_topoisoIV"/>
    <property type="match status" value="1"/>
</dbReference>
<dbReference type="InterPro" id="IPR050220">
    <property type="entry name" value="Type_II_DNA_Topoisomerases"/>
</dbReference>
<proteinExistence type="predicted"/>
<dbReference type="GO" id="GO:0034335">
    <property type="term" value="F:DNA negative supercoiling activity"/>
    <property type="evidence" value="ECO:0007669"/>
    <property type="project" value="UniProtKB-ARBA"/>
</dbReference>
<evidence type="ECO:0000256" key="6">
    <source>
        <dbReference type="ARBA" id="ARBA00023136"/>
    </source>
</evidence>
<comment type="catalytic activity">
    <reaction evidence="1 8">
        <text>ATP-dependent breakage, passage and rejoining of double-stranded DNA.</text>
        <dbReference type="EC" id="5.6.2.2"/>
    </reaction>
</comment>
<dbReference type="Gene3D" id="2.120.10.90">
    <property type="entry name" value="DNA gyrase/topoisomerase IV, subunit A, C-terminal"/>
    <property type="match status" value="1"/>
</dbReference>
<dbReference type="GO" id="GO:0005524">
    <property type="term" value="F:ATP binding"/>
    <property type="evidence" value="ECO:0007669"/>
    <property type="project" value="InterPro"/>
</dbReference>
<gene>
    <name evidence="11" type="ORF">IAD50_03530</name>
</gene>
<dbReference type="GO" id="GO:0009330">
    <property type="term" value="C:DNA topoisomerase type II (double strand cut, ATP-hydrolyzing) complex"/>
    <property type="evidence" value="ECO:0007669"/>
    <property type="project" value="TreeGrafter"/>
</dbReference>
<evidence type="ECO:0000256" key="9">
    <source>
        <dbReference type="SAM" id="Coils"/>
    </source>
</evidence>
<dbReference type="Gene3D" id="3.90.199.10">
    <property type="entry name" value="Topoisomerase II, domain 5"/>
    <property type="match status" value="1"/>
</dbReference>
<keyword evidence="5 8" id="KW-0238">DNA-binding</keyword>
<dbReference type="Proteomes" id="UP000824089">
    <property type="component" value="Unassembled WGS sequence"/>
</dbReference>
<evidence type="ECO:0000256" key="1">
    <source>
        <dbReference type="ARBA" id="ARBA00000185"/>
    </source>
</evidence>
<dbReference type="PANTHER" id="PTHR43493:SF1">
    <property type="entry name" value="DNA TOPOISOMERASE 4 SUBUNIT A"/>
    <property type="match status" value="1"/>
</dbReference>
<dbReference type="GO" id="GO:0003677">
    <property type="term" value="F:DNA binding"/>
    <property type="evidence" value="ECO:0007669"/>
    <property type="project" value="UniProtKB-UniRule"/>
</dbReference>
<dbReference type="PANTHER" id="PTHR43493">
    <property type="entry name" value="DNA GYRASE/TOPOISOMERASE SUBUNIT A"/>
    <property type="match status" value="1"/>
</dbReference>
<dbReference type="AlphaFoldDB" id="A0A9D1I6W7"/>
<dbReference type="GO" id="GO:0006265">
    <property type="term" value="P:DNA topological change"/>
    <property type="evidence" value="ECO:0007669"/>
    <property type="project" value="UniProtKB-UniRule"/>
</dbReference>
<keyword evidence="6" id="KW-0472">Membrane</keyword>
<dbReference type="EMBL" id="DVMM01000069">
    <property type="protein sequence ID" value="HIU29353.1"/>
    <property type="molecule type" value="Genomic_DNA"/>
</dbReference>
<dbReference type="Gene3D" id="3.30.1360.40">
    <property type="match status" value="1"/>
</dbReference>
<dbReference type="InterPro" id="IPR006691">
    <property type="entry name" value="GyrA/parC_rep"/>
</dbReference>
<reference evidence="11" key="2">
    <citation type="journal article" date="2021" name="PeerJ">
        <title>Extensive microbial diversity within the chicken gut microbiome revealed by metagenomics and culture.</title>
        <authorList>
            <person name="Gilroy R."/>
            <person name="Ravi A."/>
            <person name="Getino M."/>
            <person name="Pursley I."/>
            <person name="Horton D.L."/>
            <person name="Alikhan N.F."/>
            <person name="Baker D."/>
            <person name="Gharbi K."/>
            <person name="Hall N."/>
            <person name="Watson M."/>
            <person name="Adriaenssens E.M."/>
            <person name="Foster-Nyarko E."/>
            <person name="Jarju S."/>
            <person name="Secka A."/>
            <person name="Antonio M."/>
            <person name="Oren A."/>
            <person name="Chaudhuri R.R."/>
            <person name="La Ragione R."/>
            <person name="Hildebrand F."/>
            <person name="Pallen M.J."/>
        </authorList>
    </citation>
    <scope>NUCLEOTIDE SEQUENCE</scope>
    <source>
        <strain evidence="11">CHK195-4489</strain>
    </source>
</reference>
<dbReference type="SUPFAM" id="SSF101904">
    <property type="entry name" value="GyrA/ParC C-terminal domain-like"/>
    <property type="match status" value="1"/>
</dbReference>
<feature type="coiled-coil region" evidence="9">
    <location>
        <begin position="433"/>
        <end position="460"/>
    </location>
</feature>
<comment type="caution">
    <text evidence="11">The sequence shown here is derived from an EMBL/GenBank/DDBJ whole genome shotgun (WGS) entry which is preliminary data.</text>
</comment>
<accession>A0A9D1I6W7</accession>
<keyword evidence="7 8" id="KW-0413">Isomerase</keyword>
<evidence type="ECO:0000256" key="4">
    <source>
        <dbReference type="ARBA" id="ARBA00023029"/>
    </source>
</evidence>
<dbReference type="InterPro" id="IPR013758">
    <property type="entry name" value="Topo_IIA_A/C_ab"/>
</dbReference>
<dbReference type="InterPro" id="IPR002205">
    <property type="entry name" value="Topo_IIA_dom_A"/>
</dbReference>
<evidence type="ECO:0000313" key="11">
    <source>
        <dbReference type="EMBL" id="HIU29353.1"/>
    </source>
</evidence>
<dbReference type="GO" id="GO:0005737">
    <property type="term" value="C:cytoplasm"/>
    <property type="evidence" value="ECO:0007669"/>
    <property type="project" value="TreeGrafter"/>
</dbReference>
<protein>
    <recommendedName>
        <fullName evidence="2">DNA topoisomerase (ATP-hydrolyzing)</fullName>
        <ecNumber evidence="2">5.6.2.2</ecNumber>
    </recommendedName>
</protein>
<evidence type="ECO:0000256" key="8">
    <source>
        <dbReference type="PROSITE-ProRule" id="PRU01384"/>
    </source>
</evidence>
<dbReference type="InterPro" id="IPR035516">
    <property type="entry name" value="Gyrase/topoIV_suA_C"/>
</dbReference>
<organism evidence="11 12">
    <name type="scientific">Candidatus Egerieisoma faecipullorum</name>
    <dbReference type="NCBI Taxonomy" id="2840963"/>
    <lineage>
        <taxon>Bacteria</taxon>
        <taxon>Bacillati</taxon>
        <taxon>Bacillota</taxon>
        <taxon>Clostridia</taxon>
        <taxon>Eubacteriales</taxon>
        <taxon>Clostridiaceae</taxon>
        <taxon>Clostridiaceae incertae sedis</taxon>
        <taxon>Candidatus Egerieisoma</taxon>
    </lineage>
</organism>
<dbReference type="EC" id="5.6.2.2" evidence="2"/>
<name>A0A9D1I6W7_9CLOT</name>
<keyword evidence="3" id="KW-1003">Cell membrane</keyword>
<evidence type="ECO:0000256" key="3">
    <source>
        <dbReference type="ARBA" id="ARBA00022475"/>
    </source>
</evidence>
<reference evidence="11" key="1">
    <citation type="submission" date="2020-10" db="EMBL/GenBank/DDBJ databases">
        <authorList>
            <person name="Gilroy R."/>
        </authorList>
    </citation>
    <scope>NUCLEOTIDE SEQUENCE</scope>
    <source>
        <strain evidence="11">CHK195-4489</strain>
    </source>
</reference>
<sequence>MPEQKTDNQFREQPITETLEENYMPYAMSVIVSRAIPEIDGLKPSHRKLLYTMYKKGLLSGSRTKSANVVGETMKLNPHGDQAIYDTLVRMTRGNGALLHPYVDSKGNFGKQYSRDMAYAAPRYTEVKLEKICEELFKDIDKDMVDFVDNYDGELKEPTLLPVTFPTILVNPNQGVAVGMATNICSFNLHEICDATCAYIDNTAADLLQYIKAPDFSTGGTVIYTRRILENIIENGRGSVKIRGKYRFDKKNSCIEIYEIPYTTTSEAIMEEIIKIVKDGKIKDISDVRDETDLNGLKITIDVRKNSDPDDIMNKLYKFTSLESSFACNFNVLINGRPKVLGVRGLIEEWLKFRIGCIRRQLAYDIKTKKDRLHLLKGLEKILVDIDKAIKIIRETEREDLVIPNLMWGFGIDEIQANFIAEIKLRNLNKEYILNKLNEIEKLLKEIADMEDMLKKESRIRTRIKHELRAVEKKYAKDRMTDIVDEEEITVITADHLIEDYNLRVFLTKDGYIKKIPLTSLRSAPEQKLKEGDFILQECEWHNKSDILFFSDRQTVYKMKLYELPDSKAGALGDYLQNLLGLEAEERILYFVVTDNYDGELLFAYENGKISRIPLSAYATKTNRKKLIHAYADAAALVSMLLIHGETEIAVSSTNGRILVCSSAQIPLKTTKSSQGVQVLKLKKDCKLKYMKRSDECGFADIKVYRTKTIPAAGSFLKDADKPGEQLSLF</sequence>
<dbReference type="Gene3D" id="1.10.268.10">
    <property type="entry name" value="Topoisomerase, domain 3"/>
    <property type="match status" value="1"/>
</dbReference>
<evidence type="ECO:0000313" key="12">
    <source>
        <dbReference type="Proteomes" id="UP000824089"/>
    </source>
</evidence>
<dbReference type="SUPFAM" id="SSF56719">
    <property type="entry name" value="Type II DNA topoisomerase"/>
    <property type="match status" value="1"/>
</dbReference>
<evidence type="ECO:0000259" key="10">
    <source>
        <dbReference type="PROSITE" id="PS52040"/>
    </source>
</evidence>